<evidence type="ECO:0000313" key="1">
    <source>
        <dbReference type="EMBL" id="AHC27949.1"/>
    </source>
</evidence>
<dbReference type="Proteomes" id="UP000018763">
    <property type="component" value="Chromosome"/>
</dbReference>
<evidence type="ECO:0008006" key="3">
    <source>
        <dbReference type="Google" id="ProtNLM"/>
    </source>
</evidence>
<evidence type="ECO:0000313" key="2">
    <source>
        <dbReference type="Proteomes" id="UP000018763"/>
    </source>
</evidence>
<gene>
    <name evidence="1" type="ORF">D174_14875</name>
</gene>
<name>V5XJQ2_MYCNE</name>
<dbReference type="Gene3D" id="3.40.50.1010">
    <property type="entry name" value="5'-nuclease"/>
    <property type="match status" value="1"/>
</dbReference>
<dbReference type="EMBL" id="CP006936">
    <property type="protein sequence ID" value="AHC27949.1"/>
    <property type="molecule type" value="Genomic_DNA"/>
</dbReference>
<proteinExistence type="predicted"/>
<reference evidence="1 2" key="1">
    <citation type="journal article" date="2014" name="Genome Announc.">
        <title>Complete Genome Sequence of Sterol-Transforming Mycobacterium neoaurum Strain VKM Ac-1815D.</title>
        <authorList>
            <person name="Shtratnikova V.Y."/>
            <person name="Bragin E.Y."/>
            <person name="Dovbnya D.V."/>
            <person name="Pekov Y.A."/>
            <person name="Schelkunov M.I."/>
            <person name="Strizhov N."/>
            <person name="Ivashina T.V."/>
            <person name="Ashapkin V.V."/>
            <person name="Donova M.V."/>
        </authorList>
    </citation>
    <scope>NUCLEOTIDE SEQUENCE [LARGE SCALE GENOMIC DNA]</scope>
    <source>
        <strain evidence="1 2">VKM Ac-1815D</strain>
    </source>
</reference>
<protein>
    <recommendedName>
        <fullName evidence="3">Twitching motility protein PilT</fullName>
    </recommendedName>
</protein>
<keyword evidence="2" id="KW-1185">Reference proteome</keyword>
<organism evidence="1 2">
    <name type="scientific">Mycolicibacterium neoaurum VKM Ac-1815D</name>
    <dbReference type="NCBI Taxonomy" id="700508"/>
    <lineage>
        <taxon>Bacteria</taxon>
        <taxon>Bacillati</taxon>
        <taxon>Actinomycetota</taxon>
        <taxon>Actinomycetes</taxon>
        <taxon>Mycobacteriales</taxon>
        <taxon>Mycobacteriaceae</taxon>
        <taxon>Mycolicibacterium</taxon>
    </lineage>
</organism>
<accession>V5XJQ2</accession>
<sequence length="53" mass="5856">MRCCLVSVGADLLIAILLNAHDVTLIHYDADFEIAAEVLPFQDRRALERGSIS</sequence>
<dbReference type="AlphaFoldDB" id="V5XJQ2"/>